<protein>
    <submittedName>
        <fullName evidence="2">Uncharacterized protein</fullName>
    </submittedName>
</protein>
<proteinExistence type="predicted"/>
<evidence type="ECO:0000313" key="2">
    <source>
        <dbReference type="EMBL" id="KAL2053152.1"/>
    </source>
</evidence>
<reference evidence="2 3" key="1">
    <citation type="submission" date="2024-09" db="EMBL/GenBank/DDBJ databases">
        <title>Rethinking Asexuality: The Enigmatic Case of Functional Sexual Genes in Lepraria (Stereocaulaceae).</title>
        <authorList>
            <person name="Doellman M."/>
            <person name="Sun Y."/>
            <person name="Barcenas-Pena A."/>
            <person name="Lumbsch H.T."/>
            <person name="Grewe F."/>
        </authorList>
    </citation>
    <scope>NUCLEOTIDE SEQUENCE [LARGE SCALE GENOMIC DNA]</scope>
    <source>
        <strain evidence="2 3">Grewe 0041</strain>
    </source>
</reference>
<comment type="caution">
    <text evidence="2">The sequence shown here is derived from an EMBL/GenBank/DDBJ whole genome shotgun (WGS) entry which is preliminary data.</text>
</comment>
<feature type="region of interest" description="Disordered" evidence="1">
    <location>
        <begin position="247"/>
        <end position="310"/>
    </location>
</feature>
<feature type="compositionally biased region" description="Polar residues" evidence="1">
    <location>
        <begin position="66"/>
        <end position="83"/>
    </location>
</feature>
<name>A0ABR4B5M2_9LECA</name>
<dbReference type="Proteomes" id="UP001590951">
    <property type="component" value="Unassembled WGS sequence"/>
</dbReference>
<feature type="compositionally biased region" description="Polar residues" evidence="1">
    <location>
        <begin position="266"/>
        <end position="294"/>
    </location>
</feature>
<keyword evidence="3" id="KW-1185">Reference proteome</keyword>
<gene>
    <name evidence="2" type="ORF">ABVK25_006476</name>
</gene>
<organism evidence="2 3">
    <name type="scientific">Lepraria finkii</name>
    <dbReference type="NCBI Taxonomy" id="1340010"/>
    <lineage>
        <taxon>Eukaryota</taxon>
        <taxon>Fungi</taxon>
        <taxon>Dikarya</taxon>
        <taxon>Ascomycota</taxon>
        <taxon>Pezizomycotina</taxon>
        <taxon>Lecanoromycetes</taxon>
        <taxon>OSLEUM clade</taxon>
        <taxon>Lecanoromycetidae</taxon>
        <taxon>Lecanorales</taxon>
        <taxon>Lecanorineae</taxon>
        <taxon>Stereocaulaceae</taxon>
        <taxon>Lepraria</taxon>
    </lineage>
</organism>
<evidence type="ECO:0000313" key="3">
    <source>
        <dbReference type="Proteomes" id="UP001590951"/>
    </source>
</evidence>
<evidence type="ECO:0000256" key="1">
    <source>
        <dbReference type="SAM" id="MobiDB-lite"/>
    </source>
</evidence>
<feature type="region of interest" description="Disordered" evidence="1">
    <location>
        <begin position="122"/>
        <end position="230"/>
    </location>
</feature>
<feature type="compositionally biased region" description="Polar residues" evidence="1">
    <location>
        <begin position="157"/>
        <end position="191"/>
    </location>
</feature>
<feature type="region of interest" description="Disordered" evidence="1">
    <location>
        <begin position="1"/>
        <end position="108"/>
    </location>
</feature>
<accession>A0ABR4B5M2</accession>
<sequence>MPSTASHAEAPRSELALSSKRHTIYDSEEERLLGATRGKNDAGAVHIGMPQTRVSAVKIHNGGPRPSNTLNGNPQGTRANQAARSGPRRGFQKELQIMPSRGSNVIGMPHAIGVDENFALSSAKRQKTKHQPSSRTSSSSMDDALDNMPPESVNFGPPSQSQNGSRAPSAHSQGSGPSLQMGRSASSNGSLQEYKRVESLMSSDPRSTKRQRRRNSQNQQHNHDLPAPSMFFNPIDISGGDEMVMNSKPTTAPRVPHQGTMRKPHSTVSAPNTSKLLQDPSTRKQSPFFSQSSHIIDKMKQKAKSINGWG</sequence>
<dbReference type="EMBL" id="JBHFEH010000022">
    <property type="protein sequence ID" value="KAL2053152.1"/>
    <property type="molecule type" value="Genomic_DNA"/>
</dbReference>